<dbReference type="Gene3D" id="1.10.10.10">
    <property type="entry name" value="Winged helix-like DNA-binding domain superfamily/Winged helix DNA-binding domain"/>
    <property type="match status" value="1"/>
</dbReference>
<feature type="domain" description="HTH marR-type" evidence="4">
    <location>
        <begin position="2"/>
        <end position="137"/>
    </location>
</feature>
<keyword evidence="3" id="KW-0804">Transcription</keyword>
<keyword evidence="1" id="KW-0805">Transcription regulation</keyword>
<sequence>MNQEIKRTLEIMNQRVKEMTAIYHHAVSQYGISDNEFWVWYALLAESEPSQQSICEMWSLSKQTVNSIIYSMKRKGLVYLERIPHTRNKKIIRLTQTGRKYGNIIIKHVYAAEQHAVDKLTLLELQNYIELLAKYITYLREGFDKVDVTFPTDTHINADCDP</sequence>
<keyword evidence="2" id="KW-0238">DNA-binding</keyword>
<reference evidence="5 6" key="1">
    <citation type="submission" date="2019-01" db="EMBL/GenBank/DDBJ databases">
        <title>PMF-metabolizing Aryl O-demethylase.</title>
        <authorList>
            <person name="Kim M."/>
        </authorList>
    </citation>
    <scope>NUCLEOTIDE SEQUENCE [LARGE SCALE GENOMIC DNA]</scope>
    <source>
        <strain evidence="5 6">PMF1</strain>
    </source>
</reference>
<organism evidence="5 6">
    <name type="scientific">Blautia producta</name>
    <dbReference type="NCBI Taxonomy" id="33035"/>
    <lineage>
        <taxon>Bacteria</taxon>
        <taxon>Bacillati</taxon>
        <taxon>Bacillota</taxon>
        <taxon>Clostridia</taxon>
        <taxon>Lachnospirales</taxon>
        <taxon>Lachnospiraceae</taxon>
        <taxon>Blautia</taxon>
    </lineage>
</organism>
<evidence type="ECO:0000256" key="2">
    <source>
        <dbReference type="ARBA" id="ARBA00023125"/>
    </source>
</evidence>
<proteinExistence type="predicted"/>
<dbReference type="PANTHER" id="PTHR42756">
    <property type="entry name" value="TRANSCRIPTIONAL REGULATOR, MARR"/>
    <property type="match status" value="1"/>
</dbReference>
<name>A0A4P6M0N0_9FIRM</name>
<evidence type="ECO:0000313" key="5">
    <source>
        <dbReference type="EMBL" id="QBE98099.1"/>
    </source>
</evidence>
<accession>A0A4P6M0N0</accession>
<evidence type="ECO:0000259" key="4">
    <source>
        <dbReference type="PROSITE" id="PS50995"/>
    </source>
</evidence>
<dbReference type="KEGG" id="bpro:PMF13cell1_03665"/>
<dbReference type="InterPro" id="IPR036390">
    <property type="entry name" value="WH_DNA-bd_sf"/>
</dbReference>
<dbReference type="SUPFAM" id="SSF46785">
    <property type="entry name" value="Winged helix' DNA-binding domain"/>
    <property type="match status" value="1"/>
</dbReference>
<evidence type="ECO:0000256" key="1">
    <source>
        <dbReference type="ARBA" id="ARBA00023015"/>
    </source>
</evidence>
<protein>
    <recommendedName>
        <fullName evidence="4">HTH marR-type domain-containing protein</fullName>
    </recommendedName>
</protein>
<evidence type="ECO:0000313" key="6">
    <source>
        <dbReference type="Proteomes" id="UP000289794"/>
    </source>
</evidence>
<gene>
    <name evidence="5" type="ORF">PMF13cell1_03665</name>
</gene>
<evidence type="ECO:0000256" key="3">
    <source>
        <dbReference type="ARBA" id="ARBA00023163"/>
    </source>
</evidence>
<dbReference type="PANTHER" id="PTHR42756:SF1">
    <property type="entry name" value="TRANSCRIPTIONAL REPRESSOR OF EMRAB OPERON"/>
    <property type="match status" value="1"/>
</dbReference>
<dbReference type="GO" id="GO:0003677">
    <property type="term" value="F:DNA binding"/>
    <property type="evidence" value="ECO:0007669"/>
    <property type="project" value="UniProtKB-KW"/>
</dbReference>
<dbReference type="InterPro" id="IPR000835">
    <property type="entry name" value="HTH_MarR-typ"/>
</dbReference>
<dbReference type="InterPro" id="IPR036388">
    <property type="entry name" value="WH-like_DNA-bd_sf"/>
</dbReference>
<dbReference type="Pfam" id="PF12802">
    <property type="entry name" value="MarR_2"/>
    <property type="match status" value="1"/>
</dbReference>
<dbReference type="PROSITE" id="PS50995">
    <property type="entry name" value="HTH_MARR_2"/>
    <property type="match status" value="1"/>
</dbReference>
<dbReference type="RefSeq" id="WP_130181643.1">
    <property type="nucleotide sequence ID" value="NZ_CP035945.1"/>
</dbReference>
<dbReference type="GO" id="GO:0003700">
    <property type="term" value="F:DNA-binding transcription factor activity"/>
    <property type="evidence" value="ECO:0007669"/>
    <property type="project" value="InterPro"/>
</dbReference>
<dbReference type="AlphaFoldDB" id="A0A4P6M0N0"/>
<dbReference type="EMBL" id="CP035945">
    <property type="protein sequence ID" value="QBE98099.1"/>
    <property type="molecule type" value="Genomic_DNA"/>
</dbReference>
<dbReference type="Proteomes" id="UP000289794">
    <property type="component" value="Chromosome"/>
</dbReference>